<accession>A0A7J7EG41</accession>
<proteinExistence type="predicted"/>
<evidence type="ECO:0000313" key="2">
    <source>
        <dbReference type="Proteomes" id="UP000551758"/>
    </source>
</evidence>
<sequence length="96" mass="10748">VHRDMALHPPFCPGQGTGRQRLQLRETQEAFEGTSNVVTLSSGEQVKRKQINTALFHKEPAFKVFEAIIRVLVSLLSDYKIVVDSKKPIGDTTVKD</sequence>
<dbReference type="AlphaFoldDB" id="A0A7J7EG41"/>
<dbReference type="EMBL" id="JACDTQ010003204">
    <property type="protein sequence ID" value="KAF5914765.1"/>
    <property type="molecule type" value="Genomic_DNA"/>
</dbReference>
<comment type="caution">
    <text evidence="1">The sequence shown here is derived from an EMBL/GenBank/DDBJ whole genome shotgun (WGS) entry which is preliminary data.</text>
</comment>
<keyword evidence="2" id="KW-1185">Reference proteome</keyword>
<gene>
    <name evidence="1" type="ORF">HPG69_005263</name>
</gene>
<organism evidence="1 2">
    <name type="scientific">Diceros bicornis minor</name>
    <name type="common">South-central black rhinoceros</name>
    <dbReference type="NCBI Taxonomy" id="77932"/>
    <lineage>
        <taxon>Eukaryota</taxon>
        <taxon>Metazoa</taxon>
        <taxon>Chordata</taxon>
        <taxon>Craniata</taxon>
        <taxon>Vertebrata</taxon>
        <taxon>Euteleostomi</taxon>
        <taxon>Mammalia</taxon>
        <taxon>Eutheria</taxon>
        <taxon>Laurasiatheria</taxon>
        <taxon>Perissodactyla</taxon>
        <taxon>Rhinocerotidae</taxon>
        <taxon>Diceros</taxon>
    </lineage>
</organism>
<protein>
    <submittedName>
        <fullName evidence="1">Uncharacterized protein</fullName>
    </submittedName>
</protein>
<reference evidence="1 2" key="1">
    <citation type="journal article" date="2020" name="Mol. Biol. Evol.">
        <title>Interspecific Gene Flow and the Evolution of Specialization in Black and White Rhinoceros.</title>
        <authorList>
            <person name="Moodley Y."/>
            <person name="Westbury M.V."/>
            <person name="Russo I.M."/>
            <person name="Gopalakrishnan S."/>
            <person name="Rakotoarivelo A."/>
            <person name="Olsen R.A."/>
            <person name="Prost S."/>
            <person name="Tunstall T."/>
            <person name="Ryder O.A."/>
            <person name="Dalen L."/>
            <person name="Bruford M.W."/>
        </authorList>
    </citation>
    <scope>NUCLEOTIDE SEQUENCE [LARGE SCALE GENOMIC DNA]</scope>
    <source>
        <strain evidence="1">SBR-YM</strain>
        <tissue evidence="1">Skin</tissue>
    </source>
</reference>
<name>A0A7J7EG41_DICBM</name>
<evidence type="ECO:0000313" key="1">
    <source>
        <dbReference type="EMBL" id="KAF5914765.1"/>
    </source>
</evidence>
<feature type="non-terminal residue" evidence="1">
    <location>
        <position position="1"/>
    </location>
</feature>
<dbReference type="Proteomes" id="UP000551758">
    <property type="component" value="Unassembled WGS sequence"/>
</dbReference>